<dbReference type="AlphaFoldDB" id="A0A1H1T6G0"/>
<dbReference type="GO" id="GO:0016491">
    <property type="term" value="F:oxidoreductase activity"/>
    <property type="evidence" value="ECO:0007669"/>
    <property type="project" value="InterPro"/>
</dbReference>
<dbReference type="InterPro" id="IPR020843">
    <property type="entry name" value="ER"/>
</dbReference>
<protein>
    <submittedName>
        <fullName evidence="3">NADPH:quinone reductase</fullName>
    </submittedName>
</protein>
<accession>A0A1H1T6G0</accession>
<keyword evidence="1" id="KW-0521">NADP</keyword>
<dbReference type="InterPro" id="IPR013154">
    <property type="entry name" value="ADH-like_N"/>
</dbReference>
<dbReference type="InterPro" id="IPR036291">
    <property type="entry name" value="NAD(P)-bd_dom_sf"/>
</dbReference>
<evidence type="ECO:0000259" key="2">
    <source>
        <dbReference type="SMART" id="SM00829"/>
    </source>
</evidence>
<dbReference type="Pfam" id="PF13602">
    <property type="entry name" value="ADH_zinc_N_2"/>
    <property type="match status" value="1"/>
</dbReference>
<dbReference type="RefSeq" id="WP_092542094.1">
    <property type="nucleotide sequence ID" value="NZ_BOMJ01000070.1"/>
</dbReference>
<gene>
    <name evidence="3" type="ORF">SAMN04489716_1050</name>
</gene>
<dbReference type="EMBL" id="LT629758">
    <property type="protein sequence ID" value="SDS55754.1"/>
    <property type="molecule type" value="Genomic_DNA"/>
</dbReference>
<evidence type="ECO:0000313" key="4">
    <source>
        <dbReference type="Proteomes" id="UP000198688"/>
    </source>
</evidence>
<evidence type="ECO:0000313" key="3">
    <source>
        <dbReference type="EMBL" id="SDS55754.1"/>
    </source>
</evidence>
<keyword evidence="4" id="KW-1185">Reference proteome</keyword>
<dbReference type="InterPro" id="IPR051603">
    <property type="entry name" value="Zinc-ADH_QOR/CCCR"/>
</dbReference>
<dbReference type="STRING" id="113562.SAMN04489716_1050"/>
<evidence type="ECO:0000256" key="1">
    <source>
        <dbReference type="ARBA" id="ARBA00022857"/>
    </source>
</evidence>
<dbReference type="PANTHER" id="PTHR44154">
    <property type="entry name" value="QUINONE OXIDOREDUCTASE"/>
    <property type="match status" value="1"/>
</dbReference>
<dbReference type="OrthoDB" id="9801186at2"/>
<dbReference type="InterPro" id="IPR011032">
    <property type="entry name" value="GroES-like_sf"/>
</dbReference>
<name>A0A1H1T6G0_9ACTN</name>
<dbReference type="PANTHER" id="PTHR44154:SF1">
    <property type="entry name" value="QUINONE OXIDOREDUCTASE"/>
    <property type="match status" value="1"/>
</dbReference>
<dbReference type="Gene3D" id="3.90.180.10">
    <property type="entry name" value="Medium-chain alcohol dehydrogenases, catalytic domain"/>
    <property type="match status" value="1"/>
</dbReference>
<reference evidence="3 4" key="1">
    <citation type="submission" date="2016-10" db="EMBL/GenBank/DDBJ databases">
        <authorList>
            <person name="de Groot N.N."/>
        </authorList>
    </citation>
    <scope>NUCLEOTIDE SEQUENCE [LARGE SCALE GENOMIC DNA]</scope>
    <source>
        <strain evidence="3 4">DSM 43941</strain>
    </source>
</reference>
<dbReference type="SUPFAM" id="SSF51735">
    <property type="entry name" value="NAD(P)-binding Rossmann-fold domains"/>
    <property type="match status" value="1"/>
</dbReference>
<feature type="domain" description="Enoyl reductase (ER)" evidence="2">
    <location>
        <begin position="10"/>
        <end position="305"/>
    </location>
</feature>
<dbReference type="SMART" id="SM00829">
    <property type="entry name" value="PKS_ER"/>
    <property type="match status" value="1"/>
</dbReference>
<dbReference type="SUPFAM" id="SSF50129">
    <property type="entry name" value="GroES-like"/>
    <property type="match status" value="1"/>
</dbReference>
<proteinExistence type="predicted"/>
<dbReference type="Gene3D" id="3.40.50.720">
    <property type="entry name" value="NAD(P)-binding Rossmann-like Domain"/>
    <property type="match status" value="1"/>
</dbReference>
<dbReference type="Pfam" id="PF08240">
    <property type="entry name" value="ADH_N"/>
    <property type="match status" value="1"/>
</dbReference>
<sequence>MLGVVAAALGGPEVLQVTELPDPEAGPGQVVVRVRAVCVHPADVASTTGEIPRGPVPTPFLPGWDIAGEVASVGPGVAEFGVGDRVVGMIPWYATRGAPGGYAQFVAADADWLVRLPAELDFVPASTVPLNAQTAHQGLLLVSLAMLPSGSSILVTGASGGVGGFAAQLAVQAGYRVLAQASDNDEQWVHGLGVHEVVSRTADLPAVGPVSAVFDAVPVGEAAAAAVQDRGIVVATRPTPPLVPARGVRQELQLIRHDRELLADLVGQVAAGRLRTRVAATMPLPQAAEAHRRVLTGGLQGKLVLTVD</sequence>
<dbReference type="Proteomes" id="UP000198688">
    <property type="component" value="Chromosome I"/>
</dbReference>
<dbReference type="CDD" id="cd05289">
    <property type="entry name" value="MDR_like_2"/>
    <property type="match status" value="1"/>
</dbReference>
<organism evidence="3 4">
    <name type="scientific">Actinoplanes derwentensis</name>
    <dbReference type="NCBI Taxonomy" id="113562"/>
    <lineage>
        <taxon>Bacteria</taxon>
        <taxon>Bacillati</taxon>
        <taxon>Actinomycetota</taxon>
        <taxon>Actinomycetes</taxon>
        <taxon>Micromonosporales</taxon>
        <taxon>Micromonosporaceae</taxon>
        <taxon>Actinoplanes</taxon>
    </lineage>
</organism>